<proteinExistence type="predicted"/>
<protein>
    <submittedName>
        <fullName evidence="1">Uncharacterized protein</fullName>
    </submittedName>
</protein>
<reference evidence="1 2" key="1">
    <citation type="journal article" date="2023" name="bioRxiv">
        <title>An intranuclear bacterial parasite of deep-sea mussels expresses apoptosis inhibitors acquired from its host.</title>
        <authorList>
            <person name="Gonzalez Porras M.A."/>
            <person name="Assie A."/>
            <person name="Tietjen M."/>
            <person name="Violette M."/>
            <person name="Kleiner M."/>
            <person name="Gruber-Vodicka H."/>
            <person name="Dubilier N."/>
            <person name="Leisch N."/>
        </authorList>
    </citation>
    <scope>NUCLEOTIDE SEQUENCE [LARGE SCALE GENOMIC DNA]</scope>
    <source>
        <strain evidence="1">IAP13</strain>
    </source>
</reference>
<dbReference type="Proteomes" id="UP001178148">
    <property type="component" value="Unassembled WGS sequence"/>
</dbReference>
<keyword evidence="2" id="KW-1185">Reference proteome</keyword>
<evidence type="ECO:0000313" key="2">
    <source>
        <dbReference type="Proteomes" id="UP001178148"/>
    </source>
</evidence>
<evidence type="ECO:0000313" key="1">
    <source>
        <dbReference type="EMBL" id="MDP0587677.1"/>
    </source>
</evidence>
<dbReference type="EMBL" id="JASXSV010000001">
    <property type="protein sequence ID" value="MDP0587677.1"/>
    <property type="molecule type" value="Genomic_DNA"/>
</dbReference>
<gene>
    <name evidence="1" type="ORF">QS748_00060</name>
</gene>
<dbReference type="AlphaFoldDB" id="A0AA90NQT6"/>
<comment type="caution">
    <text evidence="1">The sequence shown here is derived from an EMBL/GenBank/DDBJ whole genome shotgun (WGS) entry which is preliminary data.</text>
</comment>
<organism evidence="1 2">
    <name type="scientific">Candidatus Endonucleibacter bathymodioli</name>
    <dbReference type="NCBI Taxonomy" id="539814"/>
    <lineage>
        <taxon>Bacteria</taxon>
        <taxon>Pseudomonadati</taxon>
        <taxon>Pseudomonadota</taxon>
        <taxon>Gammaproteobacteria</taxon>
        <taxon>Oceanospirillales</taxon>
        <taxon>Endozoicomonadaceae</taxon>
        <taxon>Candidatus Endonucleibacter</taxon>
    </lineage>
</organism>
<accession>A0AA90NQT6</accession>
<sequence>MIYINSTQLLRKAVTFIFISLASISCWELESNDDVLKNIVIELLSSDETYIDHPKDVSTEDLIGMMGKNALITLFGDRMPDEKNYPQFRDIIGKQHHDDILNSTDDHYVSSSLLKIFYIINQQYQSIEKCYQLIFKRQDEPTRQSAADIFKTEEDLLFRLFTKTLLENGREFFNSAVNCLLHAQKSGSGNKDSSALHRTKKLKTADSNTDLVENSIQMRADVAHDEIFENSSFKDLEILDSFAYFYINFYNWFKKEMIDIILESPAGPERKHKIIFGLNLVGIYGYILPVQGPEKTTTFRDAVRKFVIPNAIADTEL</sequence>
<name>A0AA90NQT6_9GAMM</name>